<protein>
    <submittedName>
        <fullName evidence="7">Sulfonate ABC transporter ATP-binding protein</fullName>
    </submittedName>
</protein>
<reference evidence="7 8" key="1">
    <citation type="submission" date="2015-05" db="EMBL/GenBank/DDBJ databases">
        <authorList>
            <person name="Tang B."/>
            <person name="Yu Y."/>
        </authorList>
    </citation>
    <scope>NUCLEOTIDE SEQUENCE [LARGE SCALE GENOMIC DNA]</scope>
    <source>
        <strain evidence="7 8">DSM 7029</strain>
    </source>
</reference>
<dbReference type="KEGG" id="pbh:AAW51_4570"/>
<evidence type="ECO:0000313" key="8">
    <source>
        <dbReference type="Proteomes" id="UP000035352"/>
    </source>
</evidence>
<dbReference type="SUPFAM" id="SSF52540">
    <property type="entry name" value="P-loop containing nucleoside triphosphate hydrolases"/>
    <property type="match status" value="1"/>
</dbReference>
<accession>A0A0G3BV72</accession>
<organism evidence="7 8">
    <name type="scientific">Caldimonas brevitalea</name>
    <dbReference type="NCBI Taxonomy" id="413882"/>
    <lineage>
        <taxon>Bacteria</taxon>
        <taxon>Pseudomonadati</taxon>
        <taxon>Pseudomonadota</taxon>
        <taxon>Betaproteobacteria</taxon>
        <taxon>Burkholderiales</taxon>
        <taxon>Sphaerotilaceae</taxon>
        <taxon>Caldimonas</taxon>
    </lineage>
</organism>
<dbReference type="AlphaFoldDB" id="A0A0G3BV72"/>
<dbReference type="OrthoDB" id="9783039at2"/>
<name>A0A0G3BV72_9BURK</name>
<keyword evidence="3" id="KW-1003">Cell membrane</keyword>
<dbReference type="PANTHER" id="PTHR42788">
    <property type="entry name" value="TAURINE IMPORT ATP-BINDING PROTEIN-RELATED"/>
    <property type="match status" value="1"/>
</dbReference>
<keyword evidence="8" id="KW-1185">Reference proteome</keyword>
<gene>
    <name evidence="7" type="ORF">AAW51_4570</name>
</gene>
<evidence type="ECO:0000313" key="7">
    <source>
        <dbReference type="EMBL" id="AKJ31261.1"/>
    </source>
</evidence>
<evidence type="ECO:0000256" key="2">
    <source>
        <dbReference type="ARBA" id="ARBA00022448"/>
    </source>
</evidence>
<comment type="similarity">
    <text evidence="1">Belongs to the ABC transporter superfamily.</text>
</comment>
<dbReference type="PROSITE" id="PS50893">
    <property type="entry name" value="ABC_TRANSPORTER_2"/>
    <property type="match status" value="1"/>
</dbReference>
<evidence type="ECO:0000256" key="4">
    <source>
        <dbReference type="ARBA" id="ARBA00022741"/>
    </source>
</evidence>
<keyword evidence="3" id="KW-0472">Membrane</keyword>
<evidence type="ECO:0000256" key="1">
    <source>
        <dbReference type="ARBA" id="ARBA00005417"/>
    </source>
</evidence>
<dbReference type="Pfam" id="PF00005">
    <property type="entry name" value="ABC_tran"/>
    <property type="match status" value="1"/>
</dbReference>
<dbReference type="Proteomes" id="UP000035352">
    <property type="component" value="Chromosome"/>
</dbReference>
<dbReference type="InterPro" id="IPR017871">
    <property type="entry name" value="ABC_transporter-like_CS"/>
</dbReference>
<evidence type="ECO:0000259" key="6">
    <source>
        <dbReference type="PROSITE" id="PS50893"/>
    </source>
</evidence>
<sequence length="287" mass="31343">MSAPHTPPQGRIDIEGLHIELGHGQDRFEALHDVGFSVAPGEFVCLLGPSGCGKSTLLGALAGHLSPTRGSLRLDGQTLNGPAPERGLVFQQHTLFPWLRVIDNVAYGLKMQGVPHDERRTRAHQLLDSVGLAGFERHYPSQLSGGMQQRVEIARVLINRPRVLLMDEPFGALDALTRVKMQQLLLDLWARVPTTVIFITHDIDEALFLADRLLVMSARPGRILEDITLPFARPRDAELLTQPEFVALKRRCLALLHHGAGSVQSLPRLSPLGAVPPAPAAAARFAV</sequence>
<dbReference type="EMBL" id="CP011371">
    <property type="protein sequence ID" value="AKJ31261.1"/>
    <property type="molecule type" value="Genomic_DNA"/>
</dbReference>
<dbReference type="PATRIC" id="fig|413882.6.peg.4778"/>
<dbReference type="CDD" id="cd03293">
    <property type="entry name" value="ABC_NrtD_SsuB_transporters"/>
    <property type="match status" value="1"/>
</dbReference>
<proteinExistence type="inferred from homology"/>
<dbReference type="InterPro" id="IPR003593">
    <property type="entry name" value="AAA+_ATPase"/>
</dbReference>
<dbReference type="RefSeq" id="WP_047196434.1">
    <property type="nucleotide sequence ID" value="NZ_CP011371.1"/>
</dbReference>
<dbReference type="SMART" id="SM00382">
    <property type="entry name" value="AAA"/>
    <property type="match status" value="1"/>
</dbReference>
<keyword evidence="2" id="KW-0813">Transport</keyword>
<dbReference type="InterPro" id="IPR027417">
    <property type="entry name" value="P-loop_NTPase"/>
</dbReference>
<evidence type="ECO:0000256" key="5">
    <source>
        <dbReference type="ARBA" id="ARBA00022840"/>
    </source>
</evidence>
<keyword evidence="5 7" id="KW-0067">ATP-binding</keyword>
<dbReference type="InterPro" id="IPR003439">
    <property type="entry name" value="ABC_transporter-like_ATP-bd"/>
</dbReference>
<dbReference type="STRING" id="413882.AAW51_4570"/>
<dbReference type="Gene3D" id="3.40.50.300">
    <property type="entry name" value="P-loop containing nucleotide triphosphate hydrolases"/>
    <property type="match status" value="1"/>
</dbReference>
<dbReference type="GO" id="GO:0005524">
    <property type="term" value="F:ATP binding"/>
    <property type="evidence" value="ECO:0007669"/>
    <property type="project" value="UniProtKB-KW"/>
</dbReference>
<dbReference type="PROSITE" id="PS00211">
    <property type="entry name" value="ABC_TRANSPORTER_1"/>
    <property type="match status" value="1"/>
</dbReference>
<dbReference type="GO" id="GO:0016887">
    <property type="term" value="F:ATP hydrolysis activity"/>
    <property type="evidence" value="ECO:0007669"/>
    <property type="project" value="InterPro"/>
</dbReference>
<dbReference type="InterPro" id="IPR050166">
    <property type="entry name" value="ABC_transporter_ATP-bind"/>
</dbReference>
<feature type="domain" description="ABC transporter" evidence="6">
    <location>
        <begin position="12"/>
        <end position="243"/>
    </location>
</feature>
<dbReference type="PANTHER" id="PTHR42788:SF13">
    <property type="entry name" value="ALIPHATIC SULFONATES IMPORT ATP-BINDING PROTEIN SSUB"/>
    <property type="match status" value="1"/>
</dbReference>
<evidence type="ECO:0000256" key="3">
    <source>
        <dbReference type="ARBA" id="ARBA00022475"/>
    </source>
</evidence>
<keyword evidence="4" id="KW-0547">Nucleotide-binding</keyword>